<gene>
    <name evidence="7" type="ORF">AUC60_19225</name>
</gene>
<evidence type="ECO:0000256" key="2">
    <source>
        <dbReference type="ARBA" id="ARBA00022670"/>
    </source>
</evidence>
<dbReference type="InterPro" id="IPR035068">
    <property type="entry name" value="TldD/PmbA_N"/>
</dbReference>
<keyword evidence="4" id="KW-0482">Metalloprotease</keyword>
<feature type="domain" description="Metalloprotease TldD/E C-terminal" evidence="6">
    <location>
        <begin position="237"/>
        <end position="475"/>
    </location>
</feature>
<evidence type="ECO:0000313" key="7">
    <source>
        <dbReference type="EMBL" id="OUM72279.1"/>
    </source>
</evidence>
<dbReference type="RefSeq" id="WP_087271306.1">
    <property type="nucleotide sequence ID" value="NZ_JBJGBV010000012.1"/>
</dbReference>
<dbReference type="GO" id="GO:0005829">
    <property type="term" value="C:cytosol"/>
    <property type="evidence" value="ECO:0007669"/>
    <property type="project" value="TreeGrafter"/>
</dbReference>
<accession>A0A1Y3NXG8</accession>
<dbReference type="AlphaFoldDB" id="A0A1Y3NXG8"/>
<keyword evidence="2" id="KW-0645">Protease</keyword>
<evidence type="ECO:0000313" key="8">
    <source>
        <dbReference type="Proteomes" id="UP000195440"/>
    </source>
</evidence>
<evidence type="ECO:0000256" key="1">
    <source>
        <dbReference type="ARBA" id="ARBA00005836"/>
    </source>
</evidence>
<dbReference type="GO" id="GO:0008237">
    <property type="term" value="F:metallopeptidase activity"/>
    <property type="evidence" value="ECO:0007669"/>
    <property type="project" value="UniProtKB-KW"/>
</dbReference>
<dbReference type="EMBL" id="LOHF01000018">
    <property type="protein sequence ID" value="OUM72279.1"/>
    <property type="molecule type" value="Genomic_DNA"/>
</dbReference>
<dbReference type="Proteomes" id="UP000195440">
    <property type="component" value="Unassembled WGS sequence"/>
</dbReference>
<keyword evidence="3" id="KW-0378">Hydrolase</keyword>
<dbReference type="SUPFAM" id="SSF111283">
    <property type="entry name" value="Putative modulator of DNA gyrase, PmbA/TldD"/>
    <property type="match status" value="1"/>
</dbReference>
<keyword evidence="8" id="KW-1185">Reference proteome</keyword>
<dbReference type="GO" id="GO:0006508">
    <property type="term" value="P:proteolysis"/>
    <property type="evidence" value="ECO:0007669"/>
    <property type="project" value="UniProtKB-KW"/>
</dbReference>
<sequence>MFDFSAQLQQRFSALQSRAQFFSLRYVRQTSQHLCVRKNVAEPPHLSTDEGAMLTVRLNGVEAYAATRDISQRGLQAALEQAEAHARRLAPHALLDLSDQPVATAQADYLSPHLQDAFPPLSDCLQLLLSESSAVPKDERLVNWQVTLGLENVEQIYLNNAGAQIRRAQRFVYPGMTVTAYDGSDSQTRSLGRDNFGQQGGAEVISSCGLVGAASKVADQALQLIMAPNTPNGPRDLLLTPDQMILQIHESIGHPLELDRILGDERNYAGTSFVKASDFGHLQYGSELLNVTFDPDIPEQLASYSHDDDGTPASKQFLIRNGVLERPLGGALSQYRADLPGVANSRACNWNRPPIDRMANLNIEPGDKSLDQLIGGIEHGVLMSTNRSWSIDDARNKFQFGCEWGQLIENGELKGVVKNPNYRAISAQFWKNLSAVGDASTFKVLGTPNCGKGEPNQVVRVGHASPACVFKQVDVFGGDA</sequence>
<protein>
    <submittedName>
        <fullName evidence="7">Peptidase C69</fullName>
    </submittedName>
</protein>
<comment type="caution">
    <text evidence="7">The sequence shown here is derived from an EMBL/GenBank/DDBJ whole genome shotgun (WGS) entry which is preliminary data.</text>
</comment>
<dbReference type="OrthoDB" id="9803213at2"/>
<dbReference type="InterPro" id="IPR036059">
    <property type="entry name" value="TldD/PmbA_sf"/>
</dbReference>
<name>A0A1Y3NXG8_9PSED</name>
<evidence type="ECO:0000256" key="3">
    <source>
        <dbReference type="ARBA" id="ARBA00022801"/>
    </source>
</evidence>
<evidence type="ECO:0000259" key="5">
    <source>
        <dbReference type="Pfam" id="PF01523"/>
    </source>
</evidence>
<comment type="similarity">
    <text evidence="1">Belongs to the peptidase U62 family.</text>
</comment>
<dbReference type="InterPro" id="IPR051463">
    <property type="entry name" value="Peptidase_U62_metallo"/>
</dbReference>
<reference evidence="7 8" key="1">
    <citation type="journal article" date="2017" name="Syst. Appl. Microbiol.">
        <title>Pseudomonas caspiana sp. nov., a citrus pathogen in the Pseudomonas syringae phylogenetic group.</title>
        <authorList>
            <person name="Busquets A."/>
            <person name="Gomila M."/>
            <person name="Beiki F."/>
            <person name="Mulet M."/>
            <person name="Rahimian H."/>
            <person name="Garcia-Valdes E."/>
            <person name="Lalucat J."/>
        </authorList>
    </citation>
    <scope>NUCLEOTIDE SEQUENCE [LARGE SCALE GENOMIC DNA]</scope>
    <source>
        <strain evidence="7 8">FBF102</strain>
    </source>
</reference>
<dbReference type="PANTHER" id="PTHR30624">
    <property type="entry name" value="UNCHARACTERIZED PROTEIN TLDD AND PMBA"/>
    <property type="match status" value="1"/>
</dbReference>
<proteinExistence type="inferred from homology"/>
<feature type="domain" description="Metalloprotease TldD/E N-terminal" evidence="5">
    <location>
        <begin position="24"/>
        <end position="86"/>
    </location>
</feature>
<evidence type="ECO:0000256" key="4">
    <source>
        <dbReference type="ARBA" id="ARBA00023049"/>
    </source>
</evidence>
<dbReference type="InterPro" id="IPR002510">
    <property type="entry name" value="Metalloprtase-TldD/E_N"/>
</dbReference>
<dbReference type="InterPro" id="IPR045569">
    <property type="entry name" value="Metalloprtase-TldD/E_C"/>
</dbReference>
<dbReference type="Gene3D" id="3.30.2290.10">
    <property type="entry name" value="PmbA/TldD superfamily"/>
    <property type="match status" value="1"/>
</dbReference>
<dbReference type="PANTHER" id="PTHR30624:SF10">
    <property type="entry name" value="CONSERVED PROTEIN"/>
    <property type="match status" value="1"/>
</dbReference>
<evidence type="ECO:0000259" key="6">
    <source>
        <dbReference type="Pfam" id="PF19289"/>
    </source>
</evidence>
<dbReference type="Pfam" id="PF19289">
    <property type="entry name" value="PmbA_TldD_3rd"/>
    <property type="match status" value="1"/>
</dbReference>
<dbReference type="Pfam" id="PF01523">
    <property type="entry name" value="PmbA_TldD_1st"/>
    <property type="match status" value="1"/>
</dbReference>
<organism evidence="7 8">
    <name type="scientific">Pseudomonas caspiana</name>
    <dbReference type="NCBI Taxonomy" id="1451454"/>
    <lineage>
        <taxon>Bacteria</taxon>
        <taxon>Pseudomonadati</taxon>
        <taxon>Pseudomonadota</taxon>
        <taxon>Gammaproteobacteria</taxon>
        <taxon>Pseudomonadales</taxon>
        <taxon>Pseudomonadaceae</taxon>
        <taxon>Pseudomonas</taxon>
    </lineage>
</organism>